<gene>
    <name evidence="2" type="ORF">FHR97_002976</name>
</gene>
<dbReference type="GO" id="GO:0051213">
    <property type="term" value="F:dioxygenase activity"/>
    <property type="evidence" value="ECO:0007669"/>
    <property type="project" value="UniProtKB-KW"/>
</dbReference>
<comment type="caution">
    <text evidence="2">The sequence shown here is derived from an EMBL/GenBank/DDBJ whole genome shotgun (WGS) entry which is preliminary data.</text>
</comment>
<dbReference type="Pfam" id="PF12973">
    <property type="entry name" value="Cupin_7"/>
    <property type="match status" value="1"/>
</dbReference>
<dbReference type="Proteomes" id="UP000518892">
    <property type="component" value="Unassembled WGS sequence"/>
</dbReference>
<evidence type="ECO:0000313" key="2">
    <source>
        <dbReference type="EMBL" id="MBB3232108.1"/>
    </source>
</evidence>
<keyword evidence="3" id="KW-1185">Reference proteome</keyword>
<dbReference type="Gene3D" id="2.60.120.10">
    <property type="entry name" value="Jelly Rolls"/>
    <property type="match status" value="1"/>
</dbReference>
<evidence type="ECO:0000313" key="3">
    <source>
        <dbReference type="Proteomes" id="UP000518892"/>
    </source>
</evidence>
<dbReference type="AlphaFoldDB" id="A0A7W5HMA8"/>
<dbReference type="SUPFAM" id="SSF51182">
    <property type="entry name" value="RmlC-like cupins"/>
    <property type="match status" value="1"/>
</dbReference>
<dbReference type="EMBL" id="JACHXR010000009">
    <property type="protein sequence ID" value="MBB3232108.1"/>
    <property type="molecule type" value="Genomic_DNA"/>
</dbReference>
<accession>A0A7W5HMA8</accession>
<protein>
    <submittedName>
        <fullName evidence="2">Quercetin dioxygenase-like cupin family protein</fullName>
    </submittedName>
</protein>
<dbReference type="InterPro" id="IPR011051">
    <property type="entry name" value="RmlC_Cupin_sf"/>
</dbReference>
<proteinExistence type="predicted"/>
<reference evidence="2 3" key="1">
    <citation type="submission" date="2020-08" db="EMBL/GenBank/DDBJ databases">
        <title>Genomic Encyclopedia of Type Strains, Phase III (KMG-III): the genomes of soil and plant-associated and newly described type strains.</title>
        <authorList>
            <person name="Whitman W."/>
        </authorList>
    </citation>
    <scope>NUCLEOTIDE SEQUENCE [LARGE SCALE GENOMIC DNA]</scope>
    <source>
        <strain evidence="2 3">CECT 7744</strain>
    </source>
</reference>
<organism evidence="2 3">
    <name type="scientific">Halomonas stenophila</name>
    <dbReference type="NCBI Taxonomy" id="795312"/>
    <lineage>
        <taxon>Bacteria</taxon>
        <taxon>Pseudomonadati</taxon>
        <taxon>Pseudomonadota</taxon>
        <taxon>Gammaproteobacteria</taxon>
        <taxon>Oceanospirillales</taxon>
        <taxon>Halomonadaceae</taxon>
        <taxon>Halomonas</taxon>
    </lineage>
</organism>
<name>A0A7W5HMA8_9GAMM</name>
<feature type="domain" description="ChrR-like cupin" evidence="1">
    <location>
        <begin position="19"/>
        <end position="112"/>
    </location>
</feature>
<keyword evidence="2" id="KW-0560">Oxidoreductase</keyword>
<dbReference type="InterPro" id="IPR025979">
    <property type="entry name" value="ChrR-like_cupin_dom"/>
</dbReference>
<keyword evidence="2" id="KW-0223">Dioxygenase</keyword>
<dbReference type="RefSeq" id="WP_183384559.1">
    <property type="nucleotide sequence ID" value="NZ_JACHXR010000009.1"/>
</dbReference>
<dbReference type="InterPro" id="IPR014710">
    <property type="entry name" value="RmlC-like_jellyroll"/>
</dbReference>
<sequence>MNDIFQSARSDRPDKENFLVTHTHSLDWQDSGIGGFEHKILYRDDTGAIETMLIKMAPGAFSDYHAHDRREQLYVIEGDFYDQNHRYTAGDFIVREPKANHIAGSDEGALILLIFSR</sequence>
<evidence type="ECO:0000259" key="1">
    <source>
        <dbReference type="Pfam" id="PF12973"/>
    </source>
</evidence>